<dbReference type="Proteomes" id="UP000499080">
    <property type="component" value="Unassembled WGS sequence"/>
</dbReference>
<evidence type="ECO:0000313" key="1">
    <source>
        <dbReference type="EMBL" id="GBL93654.1"/>
    </source>
</evidence>
<reference evidence="1 2" key="1">
    <citation type="journal article" date="2019" name="Sci. Rep.">
        <title>Orb-weaving spider Araneus ventricosus genome elucidates the spidroin gene catalogue.</title>
        <authorList>
            <person name="Kono N."/>
            <person name="Nakamura H."/>
            <person name="Ohtoshi R."/>
            <person name="Moran D.A.P."/>
            <person name="Shinohara A."/>
            <person name="Yoshida Y."/>
            <person name="Fujiwara M."/>
            <person name="Mori M."/>
            <person name="Tomita M."/>
            <person name="Arakawa K."/>
        </authorList>
    </citation>
    <scope>NUCLEOTIDE SEQUENCE [LARGE SCALE GENOMIC DNA]</scope>
</reference>
<proteinExistence type="predicted"/>
<accession>A0A4Y2BR36</accession>
<name>A0A4Y2BR36_ARAVE</name>
<keyword evidence="2" id="KW-1185">Reference proteome</keyword>
<dbReference type="AlphaFoldDB" id="A0A4Y2BR36"/>
<comment type="caution">
    <text evidence="1">The sequence shown here is derived from an EMBL/GenBank/DDBJ whole genome shotgun (WGS) entry which is preliminary data.</text>
</comment>
<dbReference type="EMBL" id="BGPR01000095">
    <property type="protein sequence ID" value="GBL93654.1"/>
    <property type="molecule type" value="Genomic_DNA"/>
</dbReference>
<sequence>MARGLVGWPQHSGKTSVIDRKVKRSGQRPQYIPTSSFNCVCVLDLYSTTRYSAGRIMTAINPQRRLWNAETWTLGSGQFYLFALEKLSIEKKFFFSLPHFLGAEIVLC</sequence>
<evidence type="ECO:0000313" key="2">
    <source>
        <dbReference type="Proteomes" id="UP000499080"/>
    </source>
</evidence>
<gene>
    <name evidence="1" type="ORF">AVEN_25644_1</name>
</gene>
<organism evidence="1 2">
    <name type="scientific">Araneus ventricosus</name>
    <name type="common">Orbweaver spider</name>
    <name type="synonym">Epeira ventricosa</name>
    <dbReference type="NCBI Taxonomy" id="182803"/>
    <lineage>
        <taxon>Eukaryota</taxon>
        <taxon>Metazoa</taxon>
        <taxon>Ecdysozoa</taxon>
        <taxon>Arthropoda</taxon>
        <taxon>Chelicerata</taxon>
        <taxon>Arachnida</taxon>
        <taxon>Araneae</taxon>
        <taxon>Araneomorphae</taxon>
        <taxon>Entelegynae</taxon>
        <taxon>Araneoidea</taxon>
        <taxon>Araneidae</taxon>
        <taxon>Araneus</taxon>
    </lineage>
</organism>
<protein>
    <submittedName>
        <fullName evidence="1">Uncharacterized protein</fullName>
    </submittedName>
</protein>